<evidence type="ECO:0000313" key="2">
    <source>
        <dbReference type="EMBL" id="MFB5735869.1"/>
    </source>
</evidence>
<keyword evidence="1" id="KW-0175">Coiled coil</keyword>
<gene>
    <name evidence="2" type="ORF">ACE5IX_05080</name>
    <name evidence="3" type="ORF">CH371_09410</name>
</gene>
<dbReference type="RefSeq" id="WP_016544051.1">
    <property type="nucleotide sequence ID" value="NZ_JBHILI010000002.1"/>
</dbReference>
<protein>
    <recommendedName>
        <fullName evidence="6">Flagellar protein FlgN</fullName>
    </recommendedName>
</protein>
<accession>A0A2M9ZDG2</accession>
<dbReference type="Proteomes" id="UP000231912">
    <property type="component" value="Unassembled WGS sequence"/>
</dbReference>
<name>A0A2M9ZDG2_9LEPT</name>
<evidence type="ECO:0000313" key="4">
    <source>
        <dbReference type="Proteomes" id="UP000231912"/>
    </source>
</evidence>
<organism evidence="3 4">
    <name type="scientific">Leptospira wolffii</name>
    <dbReference type="NCBI Taxonomy" id="409998"/>
    <lineage>
        <taxon>Bacteria</taxon>
        <taxon>Pseudomonadati</taxon>
        <taxon>Spirochaetota</taxon>
        <taxon>Spirochaetia</taxon>
        <taxon>Leptospirales</taxon>
        <taxon>Leptospiraceae</taxon>
        <taxon>Leptospira</taxon>
    </lineage>
</organism>
<evidence type="ECO:0000313" key="5">
    <source>
        <dbReference type="Proteomes" id="UP001580391"/>
    </source>
</evidence>
<dbReference type="EMBL" id="JBHILJ010000002">
    <property type="protein sequence ID" value="MFB5735869.1"/>
    <property type="molecule type" value="Genomic_DNA"/>
</dbReference>
<reference evidence="3 4" key="1">
    <citation type="submission" date="2017-07" db="EMBL/GenBank/DDBJ databases">
        <title>Leptospira spp. isolated from tropical soils.</title>
        <authorList>
            <person name="Thibeaux R."/>
            <person name="Iraola G."/>
            <person name="Ferres I."/>
            <person name="Bierque E."/>
            <person name="Girault D."/>
            <person name="Soupe-Gilbert M.-E."/>
            <person name="Picardeau M."/>
            <person name="Goarant C."/>
        </authorList>
    </citation>
    <scope>NUCLEOTIDE SEQUENCE [LARGE SCALE GENOMIC DNA]</scope>
    <source>
        <strain evidence="3 4">FH2-C-A2</strain>
    </source>
</reference>
<comment type="caution">
    <text evidence="3">The sequence shown here is derived from an EMBL/GenBank/DDBJ whole genome shotgun (WGS) entry which is preliminary data.</text>
</comment>
<evidence type="ECO:0000256" key="1">
    <source>
        <dbReference type="SAM" id="Coils"/>
    </source>
</evidence>
<dbReference type="Proteomes" id="UP001580391">
    <property type="component" value="Unassembled WGS sequence"/>
</dbReference>
<evidence type="ECO:0008006" key="6">
    <source>
        <dbReference type="Google" id="ProtNLM"/>
    </source>
</evidence>
<dbReference type="AlphaFoldDB" id="A0A2M9ZDG2"/>
<sequence>MPSPKNRSAKTKENELESLYLKKISFLEELIRLQNRQMEVLSFGDGENAAKLEHENSRLMESMMSLDRKIERLEESYPQSLEIIRLSDEIFRKLEESRDLNEKVGLKMEEILHEYRKELNLVQAEIQLKRFLTKRKLGWKTGTC</sequence>
<dbReference type="EMBL" id="NPDT01000002">
    <property type="protein sequence ID" value="PJZ66465.1"/>
    <property type="molecule type" value="Genomic_DNA"/>
</dbReference>
<evidence type="ECO:0000313" key="3">
    <source>
        <dbReference type="EMBL" id="PJZ66465.1"/>
    </source>
</evidence>
<feature type="coiled-coil region" evidence="1">
    <location>
        <begin position="49"/>
        <end position="76"/>
    </location>
</feature>
<reference evidence="2 5" key="2">
    <citation type="submission" date="2024-09" db="EMBL/GenBank/DDBJ databases">
        <title>Taxonomic and Genotyping Characterization of Leptospira Strains isolated from Multiple Sources in Colombia highlights the importance of intermediate species.</title>
        <authorList>
            <person name="Torres Higuera L."/>
            <person name="Rojas Tapias D."/>
            <person name="Jimenez Velasquez S."/>
            <person name="Renjifo Ibanez C."/>
        </authorList>
    </citation>
    <scope>NUCLEOTIDE SEQUENCE [LARGE SCALE GENOMIC DNA]</scope>
    <source>
        <strain evidence="2 5">Lep080</strain>
    </source>
</reference>
<proteinExistence type="predicted"/>
<keyword evidence="5" id="KW-1185">Reference proteome</keyword>